<evidence type="ECO:0000256" key="6">
    <source>
        <dbReference type="SAM" id="Phobius"/>
    </source>
</evidence>
<sequence length="830" mass="86045">MTLALRLAWRDLKRSGRGLLLLGLCLLLGTAALAGIGSVSASMLAALSDQGRTVLGGDLELRVSQRRATVEEQSMFSSLGRLSETLSLRAMVEPEGGAPTLVDLKAVDDHWPLIGRFRLEPGAPAPGRVPGGAIVAEALADRLRLRVGDPIRVGEARLTITGVIAEEPDALGEGFSLGPRVIVDLPTLDRTGLVQPGTLYTSRYRLALERPEQAAALGDAVRRRFPNAGWSARTATEAGGGLRRGIGQLGQFLLLVGLAALAIAGVGVGSGVSAYLAAKTRTVATLKVLGARSGLIASMFLAELGLVAGLGLLLGLAVGAAAPAIVVAVAGEALPVQPRLGLYPRPLGLAAALGIIVTLLFALPALARARAVPAAALLRDAVARRRWPPTPTIAAMASLVAALVALAVLTATDRRLAGWFVGATAALILGLWLVGLLVRWLAARAPRPRGTLMRLGLSGLHRPGAQTDRLVVALGLGFSIFVALAAINTSLSQAMRSTAPERAPRFFAIDLQPDDAPAFRRAVASAAGANRIETTPSLRGSIIALKGRRVDEMGDLPEGAWVLRGDRTITWSTAVPPRNRVVEGRWWPADYKGPPLVSLEDRAAEALGLKIGDEITVLVLGVEVPARVAALRQIDWNALGLNFAIVFSPGLIEEAPHGVLASVYSDPARDGAVARAVADALPSVTLVRVGDVIGQVGELIGRIALAVRVAAAATVAAGIAVLVGAVAASARTRRADAVVLKLLGATRRQVLGAQAIEYGLLSLLLVGVALAVGLAAGWFVMTRLFELPFAPSWWAVGGTILAAAGATVLVGVLGNLPTLRVRPAEALRDA</sequence>
<keyword evidence="2" id="KW-1003">Cell membrane</keyword>
<protein>
    <submittedName>
        <fullName evidence="9">ABC transporter permease</fullName>
    </submittedName>
</protein>
<feature type="transmembrane region" description="Helical" evidence="6">
    <location>
        <begin position="470"/>
        <end position="487"/>
    </location>
</feature>
<dbReference type="InterPro" id="IPR003838">
    <property type="entry name" value="ABC3_permease_C"/>
</dbReference>
<accession>A0A2A2SGK0</accession>
<evidence type="ECO:0000256" key="4">
    <source>
        <dbReference type="ARBA" id="ARBA00022989"/>
    </source>
</evidence>
<evidence type="ECO:0000256" key="5">
    <source>
        <dbReference type="ARBA" id="ARBA00023136"/>
    </source>
</evidence>
<evidence type="ECO:0000313" key="10">
    <source>
        <dbReference type="Proteomes" id="UP000218151"/>
    </source>
</evidence>
<keyword evidence="10" id="KW-1185">Reference proteome</keyword>
<keyword evidence="4 6" id="KW-1133">Transmembrane helix</keyword>
<comment type="subcellular location">
    <subcellularLocation>
        <location evidence="1">Cell membrane</location>
        <topology evidence="1">Multi-pass membrane protein</topology>
    </subcellularLocation>
</comment>
<comment type="caution">
    <text evidence="9">The sequence shown here is derived from an EMBL/GenBank/DDBJ whole genome shotgun (WGS) entry which is preliminary data.</text>
</comment>
<evidence type="ECO:0000259" key="7">
    <source>
        <dbReference type="Pfam" id="PF02687"/>
    </source>
</evidence>
<dbReference type="AlphaFoldDB" id="A0A2A2SGK0"/>
<keyword evidence="3 6" id="KW-0812">Transmembrane</keyword>
<dbReference type="OrthoDB" id="9775544at2"/>
<dbReference type="RefSeq" id="WP_095998574.1">
    <property type="nucleotide sequence ID" value="NZ_NSLI01000003.1"/>
</dbReference>
<feature type="domain" description="MacB-like periplasmic core" evidence="8">
    <location>
        <begin position="24"/>
        <end position="222"/>
    </location>
</feature>
<dbReference type="EMBL" id="NSLI01000003">
    <property type="protein sequence ID" value="PAX08332.1"/>
    <property type="molecule type" value="Genomic_DNA"/>
</dbReference>
<feature type="transmembrane region" description="Helical" evidence="6">
    <location>
        <begin position="349"/>
        <end position="369"/>
    </location>
</feature>
<gene>
    <name evidence="9" type="ORF">CKY28_08970</name>
</gene>
<evidence type="ECO:0000259" key="8">
    <source>
        <dbReference type="Pfam" id="PF12704"/>
    </source>
</evidence>
<reference evidence="10" key="1">
    <citation type="submission" date="2017-09" db="EMBL/GenBank/DDBJ databases">
        <authorList>
            <person name="Feng G."/>
            <person name="Zhu H."/>
        </authorList>
    </citation>
    <scope>NUCLEOTIDE SEQUENCE [LARGE SCALE GENOMIC DNA]</scope>
    <source>
        <strain evidence="10">1PNM-20</strain>
    </source>
</reference>
<dbReference type="InterPro" id="IPR038766">
    <property type="entry name" value="Membrane_comp_ABC_pdt"/>
</dbReference>
<dbReference type="PANTHER" id="PTHR30287">
    <property type="entry name" value="MEMBRANE COMPONENT OF PREDICTED ABC SUPERFAMILY METABOLITE UPTAKE TRANSPORTER"/>
    <property type="match status" value="1"/>
</dbReference>
<feature type="transmembrane region" description="Helical" evidence="6">
    <location>
        <begin position="793"/>
        <end position="813"/>
    </location>
</feature>
<organism evidence="9 10">
    <name type="scientific">Sphingomonas lenta</name>
    <dbReference type="NCBI Taxonomy" id="1141887"/>
    <lineage>
        <taxon>Bacteria</taxon>
        <taxon>Pseudomonadati</taxon>
        <taxon>Pseudomonadota</taxon>
        <taxon>Alphaproteobacteria</taxon>
        <taxon>Sphingomonadales</taxon>
        <taxon>Sphingomonadaceae</taxon>
        <taxon>Sphingomonas</taxon>
    </lineage>
</organism>
<evidence type="ECO:0000256" key="3">
    <source>
        <dbReference type="ARBA" id="ARBA00022692"/>
    </source>
</evidence>
<dbReference type="Proteomes" id="UP000218151">
    <property type="component" value="Unassembled WGS sequence"/>
</dbReference>
<keyword evidence="5 6" id="KW-0472">Membrane</keyword>
<evidence type="ECO:0000256" key="1">
    <source>
        <dbReference type="ARBA" id="ARBA00004651"/>
    </source>
</evidence>
<evidence type="ECO:0000256" key="2">
    <source>
        <dbReference type="ARBA" id="ARBA00022475"/>
    </source>
</evidence>
<feature type="transmembrane region" description="Helical" evidence="6">
    <location>
        <begin position="705"/>
        <end position="728"/>
    </location>
</feature>
<evidence type="ECO:0000313" key="9">
    <source>
        <dbReference type="EMBL" id="PAX08332.1"/>
    </source>
</evidence>
<feature type="transmembrane region" description="Helical" evidence="6">
    <location>
        <begin position="252"/>
        <end position="278"/>
    </location>
</feature>
<dbReference type="Pfam" id="PF02687">
    <property type="entry name" value="FtsX"/>
    <property type="match status" value="2"/>
</dbReference>
<feature type="transmembrane region" description="Helical" evidence="6">
    <location>
        <begin position="390"/>
        <end position="411"/>
    </location>
</feature>
<proteinExistence type="predicted"/>
<dbReference type="GO" id="GO:0005886">
    <property type="term" value="C:plasma membrane"/>
    <property type="evidence" value="ECO:0007669"/>
    <property type="project" value="UniProtKB-SubCell"/>
</dbReference>
<dbReference type="InterPro" id="IPR025857">
    <property type="entry name" value="MacB_PCD"/>
</dbReference>
<feature type="domain" description="ABC3 transporter permease C-terminal" evidence="7">
    <location>
        <begin position="256"/>
        <end position="371"/>
    </location>
</feature>
<feature type="domain" description="ABC3 transporter permease C-terminal" evidence="7">
    <location>
        <begin position="709"/>
        <end position="813"/>
    </location>
</feature>
<feature type="transmembrane region" description="Helical" evidence="6">
    <location>
        <begin position="299"/>
        <end position="329"/>
    </location>
</feature>
<dbReference type="PANTHER" id="PTHR30287:SF1">
    <property type="entry name" value="INNER MEMBRANE PROTEIN"/>
    <property type="match status" value="1"/>
</dbReference>
<feature type="transmembrane region" description="Helical" evidence="6">
    <location>
        <begin position="417"/>
        <end position="442"/>
    </location>
</feature>
<feature type="transmembrane region" description="Helical" evidence="6">
    <location>
        <begin position="758"/>
        <end position="781"/>
    </location>
</feature>
<dbReference type="Pfam" id="PF12704">
    <property type="entry name" value="MacB_PCD"/>
    <property type="match status" value="1"/>
</dbReference>
<name>A0A2A2SGK0_9SPHN</name>